<evidence type="ECO:0000256" key="5">
    <source>
        <dbReference type="PROSITE-ProRule" id="PRU01251"/>
    </source>
</evidence>
<feature type="domain" description="Clp R" evidence="7">
    <location>
        <begin position="141"/>
        <end position="280"/>
    </location>
</feature>
<evidence type="ECO:0000256" key="4">
    <source>
        <dbReference type="ARBA" id="ARBA00023186"/>
    </source>
</evidence>
<dbReference type="PANTHER" id="PTHR11638:SF18">
    <property type="entry name" value="HEAT SHOCK PROTEIN 104"/>
    <property type="match status" value="1"/>
</dbReference>
<dbReference type="GO" id="GO:0016887">
    <property type="term" value="F:ATP hydrolysis activity"/>
    <property type="evidence" value="ECO:0007669"/>
    <property type="project" value="InterPro"/>
</dbReference>
<keyword evidence="4" id="KW-0143">Chaperone</keyword>
<dbReference type="PANTHER" id="PTHR11638">
    <property type="entry name" value="ATP-DEPENDENT CLP PROTEASE"/>
    <property type="match status" value="1"/>
</dbReference>
<feature type="transmembrane region" description="Helical" evidence="6">
    <location>
        <begin position="66"/>
        <end position="91"/>
    </location>
</feature>
<dbReference type="Gene3D" id="3.40.50.300">
    <property type="entry name" value="P-loop containing nucleotide triphosphate hydrolases"/>
    <property type="match status" value="2"/>
</dbReference>
<keyword evidence="6" id="KW-1133">Transmembrane helix</keyword>
<dbReference type="EMBL" id="MFQN01000033">
    <property type="protein sequence ID" value="OGH73948.1"/>
    <property type="molecule type" value="Genomic_DNA"/>
</dbReference>
<dbReference type="STRING" id="1798692.A3G00_03520"/>
<protein>
    <recommendedName>
        <fullName evidence="7">Clp R domain-containing protein</fullName>
    </recommendedName>
</protein>
<dbReference type="Gene3D" id="1.10.8.60">
    <property type="match status" value="2"/>
</dbReference>
<dbReference type="AlphaFoldDB" id="A0A1F6MQY1"/>
<proteinExistence type="predicted"/>
<dbReference type="InterPro" id="IPR027417">
    <property type="entry name" value="P-loop_NTPase"/>
</dbReference>
<dbReference type="GO" id="GO:0034605">
    <property type="term" value="P:cellular response to heat"/>
    <property type="evidence" value="ECO:0007669"/>
    <property type="project" value="TreeGrafter"/>
</dbReference>
<dbReference type="InterPro" id="IPR003959">
    <property type="entry name" value="ATPase_AAA_core"/>
</dbReference>
<keyword evidence="1 5" id="KW-0677">Repeat</keyword>
<gene>
    <name evidence="8" type="ORF">A3G00_03520</name>
</gene>
<dbReference type="InterPro" id="IPR004176">
    <property type="entry name" value="Clp_R_N"/>
</dbReference>
<dbReference type="Pfam" id="PF17871">
    <property type="entry name" value="AAA_lid_9"/>
    <property type="match status" value="1"/>
</dbReference>
<dbReference type="SUPFAM" id="SSF52540">
    <property type="entry name" value="P-loop containing nucleoside triphosphate hydrolases"/>
    <property type="match status" value="2"/>
</dbReference>
<dbReference type="InterPro" id="IPR019489">
    <property type="entry name" value="Clp_ATPase_C"/>
</dbReference>
<dbReference type="InterPro" id="IPR050130">
    <property type="entry name" value="ClpA_ClpB"/>
</dbReference>
<evidence type="ECO:0000256" key="6">
    <source>
        <dbReference type="SAM" id="Phobius"/>
    </source>
</evidence>
<dbReference type="SMART" id="SM00382">
    <property type="entry name" value="AAA"/>
    <property type="match status" value="2"/>
</dbReference>
<dbReference type="InterPro" id="IPR001270">
    <property type="entry name" value="ClpA/B"/>
</dbReference>
<dbReference type="Pfam" id="PF00004">
    <property type="entry name" value="AAA"/>
    <property type="match status" value="1"/>
</dbReference>
<feature type="transmembrane region" description="Helical" evidence="6">
    <location>
        <begin position="33"/>
        <end position="54"/>
    </location>
</feature>
<keyword evidence="6" id="KW-0812">Transmembrane</keyword>
<feature type="transmembrane region" description="Helical" evidence="6">
    <location>
        <begin position="167"/>
        <end position="187"/>
    </location>
</feature>
<evidence type="ECO:0000313" key="8">
    <source>
        <dbReference type="EMBL" id="OGH73948.1"/>
    </source>
</evidence>
<dbReference type="CDD" id="cd19499">
    <property type="entry name" value="RecA-like_ClpB_Hsp104-like"/>
    <property type="match status" value="1"/>
</dbReference>
<accession>A0A1F6MQY1</accession>
<dbReference type="Pfam" id="PF02861">
    <property type="entry name" value="Clp_N"/>
    <property type="match status" value="1"/>
</dbReference>
<keyword evidence="6" id="KW-0472">Membrane</keyword>
<dbReference type="PRINTS" id="PR00300">
    <property type="entry name" value="CLPPROTEASEA"/>
</dbReference>
<dbReference type="Proteomes" id="UP000178347">
    <property type="component" value="Unassembled WGS sequence"/>
</dbReference>
<evidence type="ECO:0000256" key="2">
    <source>
        <dbReference type="ARBA" id="ARBA00022741"/>
    </source>
</evidence>
<dbReference type="GO" id="GO:0005524">
    <property type="term" value="F:ATP binding"/>
    <property type="evidence" value="ECO:0007669"/>
    <property type="project" value="UniProtKB-KW"/>
</dbReference>
<name>A0A1F6MQY1_9BACT</name>
<evidence type="ECO:0000256" key="3">
    <source>
        <dbReference type="ARBA" id="ARBA00022840"/>
    </source>
</evidence>
<dbReference type="Pfam" id="PF07724">
    <property type="entry name" value="AAA_2"/>
    <property type="match status" value="1"/>
</dbReference>
<dbReference type="InterPro" id="IPR041546">
    <property type="entry name" value="ClpA/ClpB_AAA_lid"/>
</dbReference>
<dbReference type="GO" id="GO:0005737">
    <property type="term" value="C:cytoplasm"/>
    <property type="evidence" value="ECO:0007669"/>
    <property type="project" value="TreeGrafter"/>
</dbReference>
<keyword evidence="3" id="KW-0067">ATP-binding</keyword>
<dbReference type="FunFam" id="3.40.50.300:FF:000025">
    <property type="entry name" value="ATP-dependent Clp protease subunit"/>
    <property type="match status" value="1"/>
</dbReference>
<evidence type="ECO:0000313" key="9">
    <source>
        <dbReference type="Proteomes" id="UP000178347"/>
    </source>
</evidence>
<dbReference type="InterPro" id="IPR036628">
    <property type="entry name" value="Clp_N_dom_sf"/>
</dbReference>
<comment type="caution">
    <text evidence="8">The sequence shown here is derived from an EMBL/GenBank/DDBJ whole genome shotgun (WGS) entry which is preliminary data.</text>
</comment>
<dbReference type="PROSITE" id="PS51903">
    <property type="entry name" value="CLP_R"/>
    <property type="match status" value="1"/>
</dbReference>
<dbReference type="Gene3D" id="1.10.1780.10">
    <property type="entry name" value="Clp, N-terminal domain"/>
    <property type="match status" value="1"/>
</dbReference>
<reference evidence="8 9" key="1">
    <citation type="journal article" date="2016" name="Nat. Commun.">
        <title>Thousands of microbial genomes shed light on interconnected biogeochemical processes in an aquifer system.</title>
        <authorList>
            <person name="Anantharaman K."/>
            <person name="Brown C.T."/>
            <person name="Hug L.A."/>
            <person name="Sharon I."/>
            <person name="Castelle C.J."/>
            <person name="Probst A.J."/>
            <person name="Thomas B.C."/>
            <person name="Singh A."/>
            <person name="Wilkins M.J."/>
            <person name="Karaoz U."/>
            <person name="Brodie E.L."/>
            <person name="Williams K.H."/>
            <person name="Hubbard S.S."/>
            <person name="Banfield J.F."/>
        </authorList>
    </citation>
    <scope>NUCLEOTIDE SEQUENCE [LARGE SCALE GENOMIC DNA]</scope>
</reference>
<evidence type="ECO:0000259" key="7">
    <source>
        <dbReference type="PROSITE" id="PS51903"/>
    </source>
</evidence>
<keyword evidence="2" id="KW-0547">Nucleotide-binding</keyword>
<evidence type="ECO:0000256" key="1">
    <source>
        <dbReference type="ARBA" id="ARBA00022737"/>
    </source>
</evidence>
<dbReference type="InterPro" id="IPR003593">
    <property type="entry name" value="AAA+_ATPase"/>
</dbReference>
<organism evidence="8 9">
    <name type="scientific">Candidatus Magasanikbacteria bacterium RIFCSPLOWO2_12_FULL_43_12</name>
    <dbReference type="NCBI Taxonomy" id="1798692"/>
    <lineage>
        <taxon>Bacteria</taxon>
        <taxon>Candidatus Magasanikiibacteriota</taxon>
    </lineage>
</organism>
<dbReference type="Pfam" id="PF10431">
    <property type="entry name" value="ClpB_D2-small"/>
    <property type="match status" value="1"/>
</dbReference>
<dbReference type="SUPFAM" id="SSF81923">
    <property type="entry name" value="Double Clp-N motif"/>
    <property type="match status" value="1"/>
</dbReference>
<dbReference type="SMART" id="SM01086">
    <property type="entry name" value="ClpB_D2-small"/>
    <property type="match status" value="1"/>
</dbReference>
<sequence length="884" mass="100188">MGRFARARFLYWGEPLTKYHINVRKARRWLDRFEVLGAVIFGIGFLALFGWLVYRDNLIATVFTRGFWITYISNLPVLFWLAIISFSFLIYRLIISNRKPEPVEWHDYHDKKEQVELEKGDVLQVWTQVLKLPRRKRVDISTSFTEEAKAILEEAYRLALKYEHNEVGVFHVFSALLASSKIAGLFIRLGVSVQTLQAFLNKLFTKSTEKRIPIISNDVQQILFQAYEKAFSDRQEFVHVTELLVAAVRQSEPIQELLYDLKIDKDKLNNVVEWLRIRERLRWQYKKFSRAAARRSKYGMDRAMTAIATPYLNSYSQDLTLAAKFGYLSPCVARDKEIEEIFRIVEGGRQSVALVGERGVGKMSIIEGIAQKMVEEDVPKRLRDKRLVQLSTSSLLAGTTISGAQERLIRIMNEIARAKNIILFIKNIQDLVSINSGEGGEGMDVSETLAEYLGSSRFLTLSTSTIDGYNRHILNSEIGSALARVDVKEMDKNQTIQVLESKVGSVEYKHNVFFSYDALAQSVDMAKKFLRDQTLPGSAISVMTEAAGVVQHKKGENQLVTANDVAMIVADKTGIPVASISEDESVKLLRLEEEMHKRVVGQDEAVNLIANALRRARAEVRTQTKPISSFLFLGPTGVGKTELAKTIAEVYFGGEQRMVRVDMSEYQEKGSIYRLIGQPAQQGTGLLTEAVRQHPFSLVLLDEMEKAEPDVLNLFLQVFDDGRLTDSVGKVIDFTNTIIIATSNAGTSYAQEQINKGEPLENIRQALIRGELKKYYRPEFLNRFDGIILFKSLERDEIKKIAGLMLKRVGKDLEKRGVGLKVDDAALDALVKVGFDPEFGARPMRRAIQEHIENKLAELILANKLKRRDVVVIGGDLEMRVEEK</sequence>